<keyword evidence="4" id="KW-1133">Transmembrane helix</keyword>
<evidence type="ECO:0000256" key="3">
    <source>
        <dbReference type="SAM" id="MobiDB-lite"/>
    </source>
</evidence>
<gene>
    <name evidence="6" type="ORF">Mkiyose1413_04440</name>
    <name evidence="5" type="ORF">SRL2020028_00130</name>
</gene>
<organism evidence="6 7">
    <name type="scientific">Mycobacterium kiyosense</name>
    <dbReference type="NCBI Taxonomy" id="2871094"/>
    <lineage>
        <taxon>Bacteria</taxon>
        <taxon>Bacillati</taxon>
        <taxon>Actinomycetota</taxon>
        <taxon>Actinomycetes</taxon>
        <taxon>Mycobacteriales</taxon>
        <taxon>Mycobacteriaceae</taxon>
        <taxon>Mycobacterium</taxon>
    </lineage>
</organism>
<dbReference type="GO" id="GO:0016020">
    <property type="term" value="C:membrane"/>
    <property type="evidence" value="ECO:0007669"/>
    <property type="project" value="UniProtKB-SubCell"/>
</dbReference>
<evidence type="ECO:0000313" key="5">
    <source>
        <dbReference type="EMBL" id="GLB80757.1"/>
    </source>
</evidence>
<dbReference type="EMBL" id="BRZI01000002">
    <property type="protein sequence ID" value="GLD28561.1"/>
    <property type="molecule type" value="Genomic_DNA"/>
</dbReference>
<keyword evidence="4" id="KW-0812">Transmembrane</keyword>
<evidence type="ECO:0000313" key="7">
    <source>
        <dbReference type="Proteomes" id="UP001064782"/>
    </source>
</evidence>
<feature type="compositionally biased region" description="Acidic residues" evidence="3">
    <location>
        <begin position="87"/>
        <end position="111"/>
    </location>
</feature>
<evidence type="ECO:0000256" key="1">
    <source>
        <dbReference type="ARBA" id="ARBA00004370"/>
    </source>
</evidence>
<protein>
    <recommendedName>
        <fullName evidence="8">Mce protein</fullName>
    </recommendedName>
</protein>
<feature type="compositionally biased region" description="Basic residues" evidence="3">
    <location>
        <begin position="13"/>
        <end position="26"/>
    </location>
</feature>
<feature type="transmembrane region" description="Helical" evidence="4">
    <location>
        <begin position="124"/>
        <end position="144"/>
    </location>
</feature>
<comment type="subcellular location">
    <subcellularLocation>
        <location evidence="1">Membrane</location>
    </subcellularLocation>
</comment>
<feature type="region of interest" description="Disordered" evidence="3">
    <location>
        <begin position="1"/>
        <end position="115"/>
    </location>
</feature>
<dbReference type="AlphaFoldDB" id="A0A9P3UW01"/>
<dbReference type="PANTHER" id="PTHR37042:SF4">
    <property type="entry name" value="OUTER MEMBRANE PROTEIN RV1973"/>
    <property type="match status" value="1"/>
</dbReference>
<dbReference type="Proteomes" id="UP001165663">
    <property type="component" value="Unassembled WGS sequence"/>
</dbReference>
<dbReference type="EMBL" id="BRXE01000001">
    <property type="protein sequence ID" value="GLB80757.1"/>
    <property type="molecule type" value="Genomic_DNA"/>
</dbReference>
<evidence type="ECO:0000313" key="6">
    <source>
        <dbReference type="EMBL" id="GLD28561.1"/>
    </source>
</evidence>
<name>A0A9P3UW01_9MYCO</name>
<proteinExistence type="predicted"/>
<comment type="caution">
    <text evidence="6">The sequence shown here is derived from an EMBL/GenBank/DDBJ whole genome shotgun (WGS) entry which is preliminary data.</text>
</comment>
<keyword evidence="2 4" id="KW-0472">Membrane</keyword>
<keyword evidence="7" id="KW-1185">Reference proteome</keyword>
<evidence type="ECO:0000256" key="2">
    <source>
        <dbReference type="ARBA" id="ARBA00023136"/>
    </source>
</evidence>
<reference evidence="6" key="1">
    <citation type="submission" date="2022-08" db="EMBL/GenBank/DDBJ databases">
        <title>Mycobacterium kiyosense sp. nov., scotochromogenic slow-glowing species isolated from respiratory specimens.</title>
        <authorList>
            <person name="Fukano H."/>
            <person name="Kazumi Y."/>
            <person name="Sakagami N."/>
            <person name="Ato M."/>
            <person name="Mitarai S."/>
            <person name="Hoshino Y."/>
        </authorList>
    </citation>
    <scope>NUCLEOTIDE SEQUENCE</scope>
    <source>
        <strain evidence="6">1413</strain>
        <strain evidence="5">SRL2020-028</strain>
    </source>
</reference>
<dbReference type="Proteomes" id="UP001064782">
    <property type="component" value="Unassembled WGS sequence"/>
</dbReference>
<dbReference type="PANTHER" id="PTHR37042">
    <property type="entry name" value="OUTER MEMBRANE PROTEIN RV1973"/>
    <property type="match status" value="1"/>
</dbReference>
<sequence length="277" mass="30317">MAADADTPDRKLTKTPRRARFSLKRKRTDDGASPTAKETESPTAELEQTDDVADEIVDYDTAVEDGDAVAEDYDAAVKESADNETAVNEDAENEDAESEDAESEDEDDVSEDAAPVRRSHLRQAAMVGTVIIVALAATVGWLGFRSYESHQAETQRQMFLQIGRQCALNLTTIDWQHAEGDVQRVLDSATGQFYDQFSKRKQPFIDVLKKAQSKSVGTITEAGVESESGDKAQVLVAVSIKTTNLGAEEQAPRQWRMRITVEKSGGDTKVSNVAFVP</sequence>
<feature type="compositionally biased region" description="Acidic residues" evidence="3">
    <location>
        <begin position="47"/>
        <end position="74"/>
    </location>
</feature>
<evidence type="ECO:0008006" key="8">
    <source>
        <dbReference type="Google" id="ProtNLM"/>
    </source>
</evidence>
<accession>A0A9P3UW01</accession>
<evidence type="ECO:0000256" key="4">
    <source>
        <dbReference type="SAM" id="Phobius"/>
    </source>
</evidence>